<dbReference type="Proteomes" id="UP000216300">
    <property type="component" value="Unassembled WGS sequence"/>
</dbReference>
<dbReference type="OrthoDB" id="7067800at2"/>
<dbReference type="EMBL" id="NMVJ01000007">
    <property type="protein sequence ID" value="OYN90278.1"/>
    <property type="molecule type" value="Genomic_DNA"/>
</dbReference>
<name>A0A255EFH1_9ACTN</name>
<protein>
    <submittedName>
        <fullName evidence="3">Uncharacterized protein</fullName>
    </submittedName>
</protein>
<organism evidence="3 4">
    <name type="scientific">Parenemella sanctibonifatiensis</name>
    <dbReference type="NCBI Taxonomy" id="2016505"/>
    <lineage>
        <taxon>Bacteria</taxon>
        <taxon>Bacillati</taxon>
        <taxon>Actinomycetota</taxon>
        <taxon>Actinomycetes</taxon>
        <taxon>Propionibacteriales</taxon>
        <taxon>Propionibacteriaceae</taxon>
        <taxon>Parenemella</taxon>
    </lineage>
</organism>
<comment type="caution">
    <text evidence="3">The sequence shown here is derived from an EMBL/GenBank/DDBJ whole genome shotgun (WGS) entry which is preliminary data.</text>
</comment>
<reference evidence="3 4" key="1">
    <citation type="submission" date="2017-07" db="EMBL/GenBank/DDBJ databases">
        <title>Draft whole genome sequences of clinical Proprionibacteriaceae strains.</title>
        <authorList>
            <person name="Bernier A.-M."/>
            <person name="Bernard K."/>
            <person name="Domingo M.-C."/>
        </authorList>
    </citation>
    <scope>NUCLEOTIDE SEQUENCE [LARGE SCALE GENOMIC DNA]</scope>
    <source>
        <strain evidence="3 4">NML 150081</strain>
    </source>
</reference>
<gene>
    <name evidence="3" type="ORF">CGZ91_08950</name>
</gene>
<proteinExistence type="predicted"/>
<evidence type="ECO:0000313" key="4">
    <source>
        <dbReference type="Proteomes" id="UP000216300"/>
    </source>
</evidence>
<keyword evidence="2" id="KW-0472">Membrane</keyword>
<keyword evidence="2" id="KW-1133">Transmembrane helix</keyword>
<sequence>MSTPPGVPARAEPFSGARLDPDDLPREVWPSPKHRARWARRILLVLVVVLAMLLAVWAGGGFERRTDDVVWVEPGEVVANGGYAIALERATAKPMIGGGWAVDLSGTCRNESAPTEILPVNQVLVADPAQLDTIVLANSVTIASSDSAVLPLGGWTRPCTFHLLISDWEPGAEIQVAIWEKVWTDVSFTGLGDQDWIDGTRGWRMMLPLTVVVSDVE</sequence>
<dbReference type="AlphaFoldDB" id="A0A255EFH1"/>
<keyword evidence="4" id="KW-1185">Reference proteome</keyword>
<evidence type="ECO:0000313" key="3">
    <source>
        <dbReference type="EMBL" id="OYN90278.1"/>
    </source>
</evidence>
<keyword evidence="2" id="KW-0812">Transmembrane</keyword>
<dbReference type="RefSeq" id="WP_094454424.1">
    <property type="nucleotide sequence ID" value="NZ_NMVJ01000007.1"/>
</dbReference>
<evidence type="ECO:0000256" key="2">
    <source>
        <dbReference type="SAM" id="Phobius"/>
    </source>
</evidence>
<feature type="region of interest" description="Disordered" evidence="1">
    <location>
        <begin position="1"/>
        <end position="26"/>
    </location>
</feature>
<accession>A0A255EFH1</accession>
<feature type="transmembrane region" description="Helical" evidence="2">
    <location>
        <begin position="42"/>
        <end position="60"/>
    </location>
</feature>
<evidence type="ECO:0000256" key="1">
    <source>
        <dbReference type="SAM" id="MobiDB-lite"/>
    </source>
</evidence>